<dbReference type="GO" id="GO:0016992">
    <property type="term" value="F:lipoate synthase activity"/>
    <property type="evidence" value="ECO:0007669"/>
    <property type="project" value="InterPro"/>
</dbReference>
<dbReference type="PANTHER" id="PTHR10949">
    <property type="entry name" value="LIPOYL SYNTHASE"/>
    <property type="match status" value="1"/>
</dbReference>
<evidence type="ECO:0000256" key="2">
    <source>
        <dbReference type="ARBA" id="ARBA00022485"/>
    </source>
</evidence>
<evidence type="ECO:0000313" key="4">
    <source>
        <dbReference type="EMBL" id="KAG0469740.1"/>
    </source>
</evidence>
<protein>
    <recommendedName>
        <fullName evidence="6">Lipoyl synthase</fullName>
    </recommendedName>
</protein>
<comment type="caution">
    <text evidence="4">The sequence shown here is derived from an EMBL/GenBank/DDBJ whole genome shotgun (WGS) entry which is preliminary data.</text>
</comment>
<dbReference type="EMBL" id="JADCNL010000008">
    <property type="protein sequence ID" value="KAG0469740.1"/>
    <property type="molecule type" value="Genomic_DNA"/>
</dbReference>
<dbReference type="InterPro" id="IPR058240">
    <property type="entry name" value="rSAM_sf"/>
</dbReference>
<evidence type="ECO:0000256" key="1">
    <source>
        <dbReference type="ARBA" id="ARBA00001966"/>
    </source>
</evidence>
<keyword evidence="2" id="KW-0004">4Fe-4S</keyword>
<evidence type="ECO:0000256" key="3">
    <source>
        <dbReference type="SAM" id="MobiDB-lite"/>
    </source>
</evidence>
<dbReference type="SUPFAM" id="SSF102114">
    <property type="entry name" value="Radical SAM enzymes"/>
    <property type="match status" value="1"/>
</dbReference>
<sequence>MCLPTTSGGGGRASKICERSSRNSSNPLDVLKMKEVCSMGTLTKASIMLGCGETLEEVVRTMEKVKEAGVMMTFGQYMRPSKRHMPVSEYVTPEAFEEYRAIGMEMGFPLRCFWANGSFVIQSRG</sequence>
<keyword evidence="2" id="KW-0479">Metal-binding</keyword>
<reference evidence="4 5" key="1">
    <citation type="journal article" date="2020" name="Nat. Food">
        <title>A phased Vanilla planifolia genome enables genetic improvement of flavour and production.</title>
        <authorList>
            <person name="Hasing T."/>
            <person name="Tang H."/>
            <person name="Brym M."/>
            <person name="Khazi F."/>
            <person name="Huang T."/>
            <person name="Chambers A.H."/>
        </authorList>
    </citation>
    <scope>NUCLEOTIDE SEQUENCE [LARGE SCALE GENOMIC DNA]</scope>
    <source>
        <tissue evidence="4">Leaf</tissue>
    </source>
</reference>
<keyword evidence="2" id="KW-0411">Iron-sulfur</keyword>
<name>A0A835QFN6_VANPL</name>
<evidence type="ECO:0008006" key="6">
    <source>
        <dbReference type="Google" id="ProtNLM"/>
    </source>
</evidence>
<dbReference type="PANTHER" id="PTHR10949:SF0">
    <property type="entry name" value="LIPOYL SYNTHASE, MITOCHONDRIAL"/>
    <property type="match status" value="1"/>
</dbReference>
<dbReference type="GO" id="GO:0005739">
    <property type="term" value="C:mitochondrion"/>
    <property type="evidence" value="ECO:0007669"/>
    <property type="project" value="TreeGrafter"/>
</dbReference>
<comment type="cofactor">
    <cofactor evidence="1">
        <name>[4Fe-4S] cluster</name>
        <dbReference type="ChEBI" id="CHEBI:49883"/>
    </cofactor>
</comment>
<organism evidence="4 5">
    <name type="scientific">Vanilla planifolia</name>
    <name type="common">Vanilla</name>
    <dbReference type="NCBI Taxonomy" id="51239"/>
    <lineage>
        <taxon>Eukaryota</taxon>
        <taxon>Viridiplantae</taxon>
        <taxon>Streptophyta</taxon>
        <taxon>Embryophyta</taxon>
        <taxon>Tracheophyta</taxon>
        <taxon>Spermatophyta</taxon>
        <taxon>Magnoliopsida</taxon>
        <taxon>Liliopsida</taxon>
        <taxon>Asparagales</taxon>
        <taxon>Orchidaceae</taxon>
        <taxon>Vanilloideae</taxon>
        <taxon>Vanilleae</taxon>
        <taxon>Vanilla</taxon>
    </lineage>
</organism>
<gene>
    <name evidence="4" type="ORF">HPP92_016440</name>
</gene>
<keyword evidence="5" id="KW-1185">Reference proteome</keyword>
<feature type="region of interest" description="Disordered" evidence="3">
    <location>
        <begin position="1"/>
        <end position="23"/>
    </location>
</feature>
<keyword evidence="2" id="KW-0408">Iron</keyword>
<dbReference type="AlphaFoldDB" id="A0A835QFN6"/>
<dbReference type="Proteomes" id="UP000636800">
    <property type="component" value="Unassembled WGS sequence"/>
</dbReference>
<proteinExistence type="predicted"/>
<dbReference type="GO" id="GO:0051539">
    <property type="term" value="F:4 iron, 4 sulfur cluster binding"/>
    <property type="evidence" value="ECO:0007669"/>
    <property type="project" value="UniProtKB-KW"/>
</dbReference>
<dbReference type="InterPro" id="IPR003698">
    <property type="entry name" value="Lipoyl_synth"/>
</dbReference>
<evidence type="ECO:0000313" key="5">
    <source>
        <dbReference type="Proteomes" id="UP000636800"/>
    </source>
</evidence>
<accession>A0A835QFN6</accession>